<evidence type="ECO:0000256" key="1">
    <source>
        <dbReference type="ARBA" id="ARBA00022679"/>
    </source>
</evidence>
<keyword evidence="2" id="KW-0418">Kinase</keyword>
<protein>
    <recommendedName>
        <fullName evidence="3">Carbohydrate kinase PfkB domain-containing protein</fullName>
    </recommendedName>
</protein>
<sequence>MLQNETSCNEEVVTAAGDRGIAVVYNPSPFQQADFLAVMGCLRPGAVLLLNEIEAGQCLSAMRTAAQPQSSTALALAPHCAPGNADPTGAFARANALLDQLEPQIALPGISLVLTLGSAGAVASFPAGSARGRVAIPAAPVPEGATIVDTTGAGDCFAGFLVHGLATFGLLGDNTKTSAAGSPSPADMLDTTAWAPLAGAAASGPRDFHAKAWTAALSRAARASTLACTRHGAMLSFPDATAVDQLGADS</sequence>
<name>A0A058Z569_FONAL</name>
<dbReference type="Gene3D" id="3.40.1190.20">
    <property type="match status" value="1"/>
</dbReference>
<accession>A0A058Z569</accession>
<evidence type="ECO:0000313" key="4">
    <source>
        <dbReference type="EMBL" id="KCV69276.1"/>
    </source>
</evidence>
<evidence type="ECO:0000259" key="3">
    <source>
        <dbReference type="Pfam" id="PF00294"/>
    </source>
</evidence>
<reference evidence="4" key="1">
    <citation type="submission" date="2013-04" db="EMBL/GenBank/DDBJ databases">
        <title>The Genome Sequence of Fonticula alba ATCC 38817.</title>
        <authorList>
            <consortium name="The Broad Institute Genomics Platform"/>
            <person name="Russ C."/>
            <person name="Cuomo C."/>
            <person name="Burger G."/>
            <person name="Gray M.W."/>
            <person name="Holland P.W.H."/>
            <person name="King N."/>
            <person name="Lang F.B.F."/>
            <person name="Roger A.J."/>
            <person name="Ruiz-Trillo I."/>
            <person name="Brown M."/>
            <person name="Walker B."/>
            <person name="Young S."/>
            <person name="Zeng Q."/>
            <person name="Gargeya S."/>
            <person name="Fitzgerald M."/>
            <person name="Haas B."/>
            <person name="Abouelleil A."/>
            <person name="Allen A.W."/>
            <person name="Alvarado L."/>
            <person name="Arachchi H.M."/>
            <person name="Berlin A.M."/>
            <person name="Chapman S.B."/>
            <person name="Gainer-Dewar J."/>
            <person name="Goldberg J."/>
            <person name="Griggs A."/>
            <person name="Gujja S."/>
            <person name="Hansen M."/>
            <person name="Howarth C."/>
            <person name="Imamovic A."/>
            <person name="Ireland A."/>
            <person name="Larimer J."/>
            <person name="McCowan C."/>
            <person name="Murphy C."/>
            <person name="Pearson M."/>
            <person name="Poon T.W."/>
            <person name="Priest M."/>
            <person name="Roberts A."/>
            <person name="Saif S."/>
            <person name="Shea T."/>
            <person name="Sisk P."/>
            <person name="Sykes S."/>
            <person name="Wortman J."/>
            <person name="Nusbaum C."/>
            <person name="Birren B."/>
        </authorList>
    </citation>
    <scope>NUCLEOTIDE SEQUENCE [LARGE SCALE GENOMIC DNA]</scope>
    <source>
        <strain evidence="4">ATCC 38817</strain>
    </source>
</reference>
<feature type="domain" description="Carbohydrate kinase PfkB" evidence="3">
    <location>
        <begin position="111"/>
        <end position="167"/>
    </location>
</feature>
<dbReference type="EMBL" id="KB932206">
    <property type="protein sequence ID" value="KCV69276.1"/>
    <property type="molecule type" value="Genomic_DNA"/>
</dbReference>
<dbReference type="STRING" id="691883.A0A058Z569"/>
<gene>
    <name evidence="4" type="ORF">H696_03711</name>
</gene>
<dbReference type="InterPro" id="IPR011611">
    <property type="entry name" value="PfkB_dom"/>
</dbReference>
<keyword evidence="5" id="KW-1185">Reference proteome</keyword>
<dbReference type="AlphaFoldDB" id="A0A058Z569"/>
<proteinExistence type="predicted"/>
<dbReference type="Proteomes" id="UP000030693">
    <property type="component" value="Unassembled WGS sequence"/>
</dbReference>
<dbReference type="Pfam" id="PF00294">
    <property type="entry name" value="PfkB"/>
    <property type="match status" value="1"/>
</dbReference>
<dbReference type="PANTHER" id="PTHR10584">
    <property type="entry name" value="SUGAR KINASE"/>
    <property type="match status" value="1"/>
</dbReference>
<dbReference type="GeneID" id="20528436"/>
<dbReference type="SUPFAM" id="SSF53613">
    <property type="entry name" value="Ribokinase-like"/>
    <property type="match status" value="1"/>
</dbReference>
<dbReference type="PANTHER" id="PTHR10584:SF166">
    <property type="entry name" value="RIBOKINASE"/>
    <property type="match status" value="1"/>
</dbReference>
<organism evidence="4">
    <name type="scientific">Fonticula alba</name>
    <name type="common">Slime mold</name>
    <dbReference type="NCBI Taxonomy" id="691883"/>
    <lineage>
        <taxon>Eukaryota</taxon>
        <taxon>Rotosphaerida</taxon>
        <taxon>Fonticulaceae</taxon>
        <taxon>Fonticula</taxon>
    </lineage>
</organism>
<dbReference type="GO" id="GO:0016301">
    <property type="term" value="F:kinase activity"/>
    <property type="evidence" value="ECO:0007669"/>
    <property type="project" value="UniProtKB-KW"/>
</dbReference>
<evidence type="ECO:0000313" key="5">
    <source>
        <dbReference type="Proteomes" id="UP000030693"/>
    </source>
</evidence>
<evidence type="ECO:0000256" key="2">
    <source>
        <dbReference type="ARBA" id="ARBA00022777"/>
    </source>
</evidence>
<dbReference type="InterPro" id="IPR029056">
    <property type="entry name" value="Ribokinase-like"/>
</dbReference>
<dbReference type="RefSeq" id="XP_009495841.1">
    <property type="nucleotide sequence ID" value="XM_009497566.1"/>
</dbReference>
<dbReference type="OrthoDB" id="415590at2759"/>
<keyword evidence="1" id="KW-0808">Transferase</keyword>